<dbReference type="PROSITE" id="PS01124">
    <property type="entry name" value="HTH_ARAC_FAMILY_2"/>
    <property type="match status" value="1"/>
</dbReference>
<accession>A0A3A6RET0</accession>
<evidence type="ECO:0000256" key="1">
    <source>
        <dbReference type="ARBA" id="ARBA00023015"/>
    </source>
</evidence>
<dbReference type="InterPro" id="IPR020449">
    <property type="entry name" value="Tscrpt_reg_AraC-type_HTH"/>
</dbReference>
<keyword evidence="1" id="KW-0805">Transcription regulation</keyword>
<dbReference type="GO" id="GO:0003700">
    <property type="term" value="F:DNA-binding transcription factor activity"/>
    <property type="evidence" value="ECO:0007669"/>
    <property type="project" value="InterPro"/>
</dbReference>
<dbReference type="Pfam" id="PF10114">
    <property type="entry name" value="PocR"/>
    <property type="match status" value="1"/>
</dbReference>
<dbReference type="InterPro" id="IPR018771">
    <property type="entry name" value="PocR_dom"/>
</dbReference>
<dbReference type="InterPro" id="IPR009057">
    <property type="entry name" value="Homeodomain-like_sf"/>
</dbReference>
<keyword evidence="3" id="KW-0804">Transcription</keyword>
<evidence type="ECO:0000313" key="6">
    <source>
        <dbReference type="Proteomes" id="UP000273252"/>
    </source>
</evidence>
<protein>
    <submittedName>
        <fullName evidence="5">AraC family transcriptional regulator</fullName>
    </submittedName>
</protein>
<organism evidence="5 6">
    <name type="scientific">Vibrio sinensis</name>
    <dbReference type="NCBI Taxonomy" id="2302434"/>
    <lineage>
        <taxon>Bacteria</taxon>
        <taxon>Pseudomonadati</taxon>
        <taxon>Pseudomonadota</taxon>
        <taxon>Gammaproteobacteria</taxon>
        <taxon>Vibrionales</taxon>
        <taxon>Vibrionaceae</taxon>
        <taxon>Vibrio</taxon>
    </lineage>
</organism>
<comment type="caution">
    <text evidence="5">The sequence shown here is derived from an EMBL/GenBank/DDBJ whole genome shotgun (WGS) entry which is preliminary data.</text>
</comment>
<evidence type="ECO:0000259" key="4">
    <source>
        <dbReference type="PROSITE" id="PS01124"/>
    </source>
</evidence>
<evidence type="ECO:0000256" key="3">
    <source>
        <dbReference type="ARBA" id="ARBA00023163"/>
    </source>
</evidence>
<proteinExistence type="predicted"/>
<dbReference type="OrthoDB" id="9783876at2"/>
<dbReference type="PANTHER" id="PTHR43280:SF10">
    <property type="entry name" value="REGULATORY PROTEIN POCR"/>
    <property type="match status" value="1"/>
</dbReference>
<dbReference type="SMART" id="SM00342">
    <property type="entry name" value="HTH_ARAC"/>
    <property type="match status" value="1"/>
</dbReference>
<dbReference type="PRINTS" id="PR00032">
    <property type="entry name" value="HTHARAC"/>
</dbReference>
<keyword evidence="6" id="KW-1185">Reference proteome</keyword>
<keyword evidence="2" id="KW-0238">DNA-binding</keyword>
<dbReference type="Pfam" id="PF12833">
    <property type="entry name" value="HTH_18"/>
    <property type="match status" value="1"/>
</dbReference>
<reference evidence="5 6" key="1">
    <citation type="submission" date="2018-08" db="EMBL/GenBank/DDBJ databases">
        <title>Vibrio isolated from the Eastern China Marginal Seas.</title>
        <authorList>
            <person name="Li Y."/>
        </authorList>
    </citation>
    <scope>NUCLEOTIDE SEQUENCE [LARGE SCALE GENOMIC DNA]</scope>
    <source>
        <strain evidence="5 6">BEI233</strain>
    </source>
</reference>
<evidence type="ECO:0000313" key="5">
    <source>
        <dbReference type="EMBL" id="RJX75181.1"/>
    </source>
</evidence>
<dbReference type="SUPFAM" id="SSF46689">
    <property type="entry name" value="Homeodomain-like"/>
    <property type="match status" value="2"/>
</dbReference>
<dbReference type="InterPro" id="IPR018060">
    <property type="entry name" value="HTH_AraC"/>
</dbReference>
<dbReference type="PANTHER" id="PTHR43280">
    <property type="entry name" value="ARAC-FAMILY TRANSCRIPTIONAL REGULATOR"/>
    <property type="match status" value="1"/>
</dbReference>
<sequence length="301" mass="34505">MTTLKDSMEEVKNIVYDFSHSTELATVLVDIQGNEISERSNFSDFCNKIREDNKYFQICKNCDRTGGINSLKEKKIKCYTCHAGLVDFSVPVIQNGNLLGFIQCGQAKIENHSQPNIEQYKNSLLSQSSNLRILHNKIKSVSSSKIDSSVNIISRLVNHDIHQILKNIDEDDLLSSNEIHTIRSLNYQLHINEAQEFIKKNLHSSVSLEHVSHHVNLSPQYFCRIFKKNTGIGFSDYVNKQKLIRADRLLCEEKLTIEEVAKASGFGSSSYFIKQFKNHFDMTPKEYQVSIKNREHPINCC</sequence>
<dbReference type="EMBL" id="QVMU01000001">
    <property type="protein sequence ID" value="RJX75181.1"/>
    <property type="molecule type" value="Genomic_DNA"/>
</dbReference>
<evidence type="ECO:0000256" key="2">
    <source>
        <dbReference type="ARBA" id="ARBA00023125"/>
    </source>
</evidence>
<dbReference type="AlphaFoldDB" id="A0A3A6RET0"/>
<gene>
    <name evidence="5" type="ORF">DZ860_00390</name>
</gene>
<name>A0A3A6RET0_9VIBR</name>
<dbReference type="Gene3D" id="1.10.10.60">
    <property type="entry name" value="Homeodomain-like"/>
    <property type="match status" value="2"/>
</dbReference>
<dbReference type="Proteomes" id="UP000273252">
    <property type="component" value="Unassembled WGS sequence"/>
</dbReference>
<dbReference type="GO" id="GO:0043565">
    <property type="term" value="F:sequence-specific DNA binding"/>
    <property type="evidence" value="ECO:0007669"/>
    <property type="project" value="InterPro"/>
</dbReference>
<feature type="domain" description="HTH araC/xylS-type" evidence="4">
    <location>
        <begin position="192"/>
        <end position="290"/>
    </location>
</feature>